<dbReference type="Proteomes" id="UP000824175">
    <property type="component" value="Unassembled WGS sequence"/>
</dbReference>
<sequence>MDTIMRERHSVRSFLSKPIPANDQATLQTAIAQINQESQLHFQLITDDPHAFEGLMAHYGQFDNVQNYIALIGPKGKDLDEKVGYYGEKLVLLATSLGLNTCWVAMTFKKGAVRKQCTLAKGEKLAAVIALGYGTHQGQAHRSKPLSDICDESPDTMPEWYRQGLEAALLAPTAMNQQKFFFTRQDQNVHVKATGGFYSQMDLGIVKYHFELSAGKDQFHWI</sequence>
<dbReference type="Gene3D" id="3.40.109.30">
    <property type="entry name" value="putative nitroreductase (tm1586), domain 2"/>
    <property type="match status" value="1"/>
</dbReference>
<accession>A0A9D1L0M0</accession>
<dbReference type="InterPro" id="IPR000415">
    <property type="entry name" value="Nitroreductase-like"/>
</dbReference>
<feature type="domain" description="Putative nitroreductase TM1586" evidence="3">
    <location>
        <begin position="5"/>
        <end position="214"/>
    </location>
</feature>
<proteinExistence type="inferred from homology"/>
<evidence type="ECO:0000256" key="1">
    <source>
        <dbReference type="ARBA" id="ARBA00007118"/>
    </source>
</evidence>
<organism evidence="4 5">
    <name type="scientific">Candidatus Fimiplasma intestinipullorum</name>
    <dbReference type="NCBI Taxonomy" id="2840825"/>
    <lineage>
        <taxon>Bacteria</taxon>
        <taxon>Bacillati</taxon>
        <taxon>Bacillota</taxon>
        <taxon>Clostridia</taxon>
        <taxon>Eubacteriales</taxon>
        <taxon>Candidatus Fimiplasma</taxon>
    </lineage>
</organism>
<keyword evidence="2" id="KW-0560">Oxidoreductase</keyword>
<dbReference type="Gene3D" id="3.40.109.10">
    <property type="entry name" value="NADH Oxidase"/>
    <property type="match status" value="1"/>
</dbReference>
<dbReference type="AlphaFoldDB" id="A0A9D1L0M0"/>
<evidence type="ECO:0000259" key="3">
    <source>
        <dbReference type="Pfam" id="PF14512"/>
    </source>
</evidence>
<evidence type="ECO:0000256" key="2">
    <source>
        <dbReference type="ARBA" id="ARBA00023002"/>
    </source>
</evidence>
<reference evidence="4" key="1">
    <citation type="submission" date="2020-10" db="EMBL/GenBank/DDBJ databases">
        <authorList>
            <person name="Gilroy R."/>
        </authorList>
    </citation>
    <scope>NUCLEOTIDE SEQUENCE</scope>
    <source>
        <strain evidence="4">CHK195-11698</strain>
    </source>
</reference>
<dbReference type="Pfam" id="PF14512">
    <property type="entry name" value="TM1586_NiRdase"/>
    <property type="match status" value="1"/>
</dbReference>
<evidence type="ECO:0000313" key="4">
    <source>
        <dbReference type="EMBL" id="HIU14773.1"/>
    </source>
</evidence>
<dbReference type="CDD" id="cd02062">
    <property type="entry name" value="Nitro_FMN_reductase"/>
    <property type="match status" value="1"/>
</dbReference>
<evidence type="ECO:0000313" key="5">
    <source>
        <dbReference type="Proteomes" id="UP000824175"/>
    </source>
</evidence>
<dbReference type="PANTHER" id="PTHR43673">
    <property type="entry name" value="NAD(P)H NITROREDUCTASE YDGI-RELATED"/>
    <property type="match status" value="1"/>
</dbReference>
<dbReference type="GO" id="GO:0016491">
    <property type="term" value="F:oxidoreductase activity"/>
    <property type="evidence" value="ECO:0007669"/>
    <property type="project" value="UniProtKB-KW"/>
</dbReference>
<protein>
    <submittedName>
        <fullName evidence="4">Nitroreductase family protein</fullName>
    </submittedName>
</protein>
<dbReference type="PANTHER" id="PTHR43673:SF10">
    <property type="entry name" value="NADH DEHYDROGENASE_NAD(P)H NITROREDUCTASE XCC3605-RELATED"/>
    <property type="match status" value="1"/>
</dbReference>
<gene>
    <name evidence="4" type="ORF">IAD15_12035</name>
</gene>
<dbReference type="SUPFAM" id="SSF55469">
    <property type="entry name" value="FMN-dependent nitroreductase-like"/>
    <property type="match status" value="1"/>
</dbReference>
<comment type="similarity">
    <text evidence="1">Belongs to the nitroreductase family.</text>
</comment>
<dbReference type="InterPro" id="IPR029478">
    <property type="entry name" value="TM1586_NiRdase"/>
</dbReference>
<reference evidence="4" key="2">
    <citation type="journal article" date="2021" name="PeerJ">
        <title>Extensive microbial diversity within the chicken gut microbiome revealed by metagenomics and culture.</title>
        <authorList>
            <person name="Gilroy R."/>
            <person name="Ravi A."/>
            <person name="Getino M."/>
            <person name="Pursley I."/>
            <person name="Horton D.L."/>
            <person name="Alikhan N.F."/>
            <person name="Baker D."/>
            <person name="Gharbi K."/>
            <person name="Hall N."/>
            <person name="Watson M."/>
            <person name="Adriaenssens E.M."/>
            <person name="Foster-Nyarko E."/>
            <person name="Jarju S."/>
            <person name="Secka A."/>
            <person name="Antonio M."/>
            <person name="Oren A."/>
            <person name="Chaudhuri R.R."/>
            <person name="La Ragione R."/>
            <person name="Hildebrand F."/>
            <person name="Pallen M.J."/>
        </authorList>
    </citation>
    <scope>NUCLEOTIDE SEQUENCE</scope>
    <source>
        <strain evidence="4">CHK195-11698</strain>
    </source>
</reference>
<dbReference type="EMBL" id="DVMJ01000113">
    <property type="protein sequence ID" value="HIU14773.1"/>
    <property type="molecule type" value="Genomic_DNA"/>
</dbReference>
<name>A0A9D1L0M0_9FIRM</name>
<comment type="caution">
    <text evidence="4">The sequence shown here is derived from an EMBL/GenBank/DDBJ whole genome shotgun (WGS) entry which is preliminary data.</text>
</comment>